<evidence type="ECO:0000256" key="8">
    <source>
        <dbReference type="SAM" id="MobiDB-lite"/>
    </source>
</evidence>
<keyword evidence="2" id="KW-0805">Transcription regulation</keyword>
<evidence type="ECO:0000256" key="6">
    <source>
        <dbReference type="ARBA" id="ARBA00023242"/>
    </source>
</evidence>
<evidence type="ECO:0000256" key="7">
    <source>
        <dbReference type="SAM" id="Coils"/>
    </source>
</evidence>
<keyword evidence="5" id="KW-0804">Transcription</keyword>
<evidence type="ECO:0000256" key="3">
    <source>
        <dbReference type="ARBA" id="ARBA00023054"/>
    </source>
</evidence>
<name>A0AAD3SGE0_NEPGR</name>
<keyword evidence="11" id="KW-1185">Reference proteome</keyword>
<accession>A0AAD3SGE0</accession>
<feature type="coiled-coil region" evidence="7">
    <location>
        <begin position="364"/>
        <end position="399"/>
    </location>
</feature>
<evidence type="ECO:0000256" key="5">
    <source>
        <dbReference type="ARBA" id="ARBA00023163"/>
    </source>
</evidence>
<feature type="domain" description="RWP-RK" evidence="9">
    <location>
        <begin position="300"/>
        <end position="387"/>
    </location>
</feature>
<dbReference type="PANTHER" id="PTHR46373:SF5">
    <property type="entry name" value="RWP-RK DOMAIN PROTEIN"/>
    <property type="match status" value="1"/>
</dbReference>
<evidence type="ECO:0000259" key="9">
    <source>
        <dbReference type="PROSITE" id="PS51519"/>
    </source>
</evidence>
<dbReference type="PROSITE" id="PS51519">
    <property type="entry name" value="RWP_RK"/>
    <property type="match status" value="1"/>
</dbReference>
<dbReference type="Proteomes" id="UP001279734">
    <property type="component" value="Unassembled WGS sequence"/>
</dbReference>
<feature type="region of interest" description="Disordered" evidence="8">
    <location>
        <begin position="256"/>
        <end position="311"/>
    </location>
</feature>
<protein>
    <recommendedName>
        <fullName evidence="9">RWP-RK domain-containing protein</fullName>
    </recommendedName>
</protein>
<keyword evidence="3 7" id="KW-0175">Coiled coil</keyword>
<evidence type="ECO:0000256" key="2">
    <source>
        <dbReference type="ARBA" id="ARBA00023015"/>
    </source>
</evidence>
<dbReference type="Pfam" id="PF02042">
    <property type="entry name" value="RWP-RK"/>
    <property type="match status" value="1"/>
</dbReference>
<evidence type="ECO:0000313" key="10">
    <source>
        <dbReference type="EMBL" id="GMH10762.1"/>
    </source>
</evidence>
<dbReference type="InterPro" id="IPR044607">
    <property type="entry name" value="RKD-like"/>
</dbReference>
<organism evidence="10 11">
    <name type="scientific">Nepenthes gracilis</name>
    <name type="common">Slender pitcher plant</name>
    <dbReference type="NCBI Taxonomy" id="150966"/>
    <lineage>
        <taxon>Eukaryota</taxon>
        <taxon>Viridiplantae</taxon>
        <taxon>Streptophyta</taxon>
        <taxon>Embryophyta</taxon>
        <taxon>Tracheophyta</taxon>
        <taxon>Spermatophyta</taxon>
        <taxon>Magnoliopsida</taxon>
        <taxon>eudicotyledons</taxon>
        <taxon>Gunneridae</taxon>
        <taxon>Pentapetalae</taxon>
        <taxon>Caryophyllales</taxon>
        <taxon>Nepenthaceae</taxon>
        <taxon>Nepenthes</taxon>
    </lineage>
</organism>
<keyword evidence="4" id="KW-0238">DNA-binding</keyword>
<gene>
    <name evidence="10" type="ORF">Nepgr_012603</name>
</gene>
<dbReference type="GO" id="GO:0003700">
    <property type="term" value="F:DNA-binding transcription factor activity"/>
    <property type="evidence" value="ECO:0007669"/>
    <property type="project" value="InterPro"/>
</dbReference>
<evidence type="ECO:0000313" key="11">
    <source>
        <dbReference type="Proteomes" id="UP001279734"/>
    </source>
</evidence>
<dbReference type="AlphaFoldDB" id="A0AAD3SGE0"/>
<keyword evidence="6" id="KW-0539">Nucleus</keyword>
<comment type="function">
    <text evidence="1">Putative transcription factor.</text>
</comment>
<evidence type="ECO:0000256" key="4">
    <source>
        <dbReference type="ARBA" id="ARBA00023125"/>
    </source>
</evidence>
<sequence>MGDPAASSHDDDLPLVHSPPESDFLQHLLLSDNDITDFADPWNEVNEPWFSEILNGMNTLKFEIHGRIGLISHGILQSYGPESRDIQMFDFCKESYESVKNFLKNYLQERRLSGYILLPDTLSFFYEAVCVGFDWVDDHRPSAAAVDPFGSFLPTIADGRGNSGEEQTCQAVASNYAAGDGNDNHLPEADNYLLALQPLQQDTGDLPSNPPVTVNQAEGSHCGEIAIPPVLGKQTQQSKNSGAANRPAIVNQAELGISSGAANPPATRNEATGSTGAEYPLVTQNQAEGSNGGENVPVAEANNAERRSRSYAEQRTRAKHLSWEEIANCFHLRLQDAATLLELCETTVKNKVHERLKRWPYRTVKRINRELTLWQKKLNSASEEERLTAAAEIEKLQQELADVYNGNIVQ</sequence>
<evidence type="ECO:0000256" key="1">
    <source>
        <dbReference type="ARBA" id="ARBA00004049"/>
    </source>
</evidence>
<reference evidence="10" key="1">
    <citation type="submission" date="2023-05" db="EMBL/GenBank/DDBJ databases">
        <title>Nepenthes gracilis genome sequencing.</title>
        <authorList>
            <person name="Fukushima K."/>
        </authorList>
    </citation>
    <scope>NUCLEOTIDE SEQUENCE</scope>
    <source>
        <strain evidence="10">SING2019-196</strain>
    </source>
</reference>
<dbReference type="InterPro" id="IPR003035">
    <property type="entry name" value="RWP-RK_dom"/>
</dbReference>
<dbReference type="GO" id="GO:0003677">
    <property type="term" value="F:DNA binding"/>
    <property type="evidence" value="ECO:0007669"/>
    <property type="project" value="UniProtKB-KW"/>
</dbReference>
<dbReference type="EMBL" id="BSYO01000010">
    <property type="protein sequence ID" value="GMH10762.1"/>
    <property type="molecule type" value="Genomic_DNA"/>
</dbReference>
<proteinExistence type="predicted"/>
<comment type="caution">
    <text evidence="10">The sequence shown here is derived from an EMBL/GenBank/DDBJ whole genome shotgun (WGS) entry which is preliminary data.</text>
</comment>
<dbReference type="PANTHER" id="PTHR46373">
    <property type="entry name" value="PROTEIN RKD4"/>
    <property type="match status" value="1"/>
</dbReference>